<keyword evidence="1" id="KW-1133">Transmembrane helix</keyword>
<keyword evidence="1" id="KW-0472">Membrane</keyword>
<dbReference type="RefSeq" id="WP_184343703.1">
    <property type="nucleotide sequence ID" value="NZ_JACHIG010000014.1"/>
</dbReference>
<dbReference type="InterPro" id="IPR012902">
    <property type="entry name" value="N_methyl_site"/>
</dbReference>
<keyword evidence="3" id="KW-1185">Reference proteome</keyword>
<dbReference type="Pfam" id="PF07963">
    <property type="entry name" value="N_methyl"/>
    <property type="match status" value="1"/>
</dbReference>
<dbReference type="InterPro" id="IPR045584">
    <property type="entry name" value="Pilin-like"/>
</dbReference>
<evidence type="ECO:0000313" key="2">
    <source>
        <dbReference type="EMBL" id="MBB5035177.1"/>
    </source>
</evidence>
<feature type="transmembrane region" description="Helical" evidence="1">
    <location>
        <begin position="18"/>
        <end position="41"/>
    </location>
</feature>
<dbReference type="NCBIfam" id="TIGR02532">
    <property type="entry name" value="IV_pilin_GFxxxE"/>
    <property type="match status" value="1"/>
</dbReference>
<dbReference type="Proteomes" id="UP000590740">
    <property type="component" value="Unassembled WGS sequence"/>
</dbReference>
<evidence type="ECO:0000256" key="1">
    <source>
        <dbReference type="SAM" id="Phobius"/>
    </source>
</evidence>
<proteinExistence type="predicted"/>
<dbReference type="AlphaFoldDB" id="A0A7W8DMF2"/>
<name>A0A7W8DMF2_9BACT</name>
<evidence type="ECO:0000313" key="3">
    <source>
        <dbReference type="Proteomes" id="UP000590740"/>
    </source>
</evidence>
<dbReference type="EMBL" id="JACHIG010000014">
    <property type="protein sequence ID" value="MBB5035177.1"/>
    <property type="molecule type" value="Genomic_DNA"/>
</dbReference>
<sequence length="134" mass="13903">MKISQQVRSDSGVTLAELLVVILILGILGTIVVPNMGFLTVEADKVKDKRNAQNIMLAYSTGVAAGVSWPAGDVATQVAAVIVGRKPAGGPMARMTFQSAVGVDDVAATYQYIGVRSTGELYFDSTGGQSTSGH</sequence>
<protein>
    <submittedName>
        <fullName evidence="2">Prepilin-type N-terminal cleavage/methylation domain-containing protein</fullName>
    </submittedName>
</protein>
<dbReference type="Gene3D" id="3.30.700.10">
    <property type="entry name" value="Glycoprotein, Type 4 Pilin"/>
    <property type="match status" value="1"/>
</dbReference>
<organism evidence="2 3">
    <name type="scientific">Prosthecobacter vanneervenii</name>
    <dbReference type="NCBI Taxonomy" id="48466"/>
    <lineage>
        <taxon>Bacteria</taxon>
        <taxon>Pseudomonadati</taxon>
        <taxon>Verrucomicrobiota</taxon>
        <taxon>Verrucomicrobiia</taxon>
        <taxon>Verrucomicrobiales</taxon>
        <taxon>Verrucomicrobiaceae</taxon>
        <taxon>Prosthecobacter</taxon>
    </lineage>
</organism>
<dbReference type="SUPFAM" id="SSF54523">
    <property type="entry name" value="Pili subunits"/>
    <property type="match status" value="1"/>
</dbReference>
<gene>
    <name evidence="2" type="ORF">HNQ65_004786</name>
</gene>
<keyword evidence="1" id="KW-0812">Transmembrane</keyword>
<accession>A0A7W8DMF2</accession>
<comment type="caution">
    <text evidence="2">The sequence shown here is derived from an EMBL/GenBank/DDBJ whole genome shotgun (WGS) entry which is preliminary data.</text>
</comment>
<reference evidence="2 3" key="1">
    <citation type="submission" date="2020-08" db="EMBL/GenBank/DDBJ databases">
        <title>Genomic Encyclopedia of Type Strains, Phase IV (KMG-IV): sequencing the most valuable type-strain genomes for metagenomic binning, comparative biology and taxonomic classification.</title>
        <authorList>
            <person name="Goeker M."/>
        </authorList>
    </citation>
    <scope>NUCLEOTIDE SEQUENCE [LARGE SCALE GENOMIC DNA]</scope>
    <source>
        <strain evidence="2 3">DSM 12252</strain>
    </source>
</reference>